<dbReference type="HOGENOM" id="CLU_1188747_0_0_9"/>
<evidence type="ECO:0000313" key="1">
    <source>
        <dbReference type="EMBL" id="EDK24578.1"/>
    </source>
</evidence>
<gene>
    <name evidence="1" type="ORF">RUMTOR_01316</name>
</gene>
<accession>A5KM53</accession>
<dbReference type="SUPFAM" id="SSF109998">
    <property type="entry name" value="Triger factor/SurA peptide-binding domain-like"/>
    <property type="match status" value="1"/>
</dbReference>
<evidence type="ECO:0000313" key="2">
    <source>
        <dbReference type="Proteomes" id="UP000003577"/>
    </source>
</evidence>
<reference evidence="1 2" key="1">
    <citation type="submission" date="2007-03" db="EMBL/GenBank/DDBJ databases">
        <authorList>
            <person name="Fulton L."/>
            <person name="Clifton S."/>
            <person name="Fulton B."/>
            <person name="Xu J."/>
            <person name="Minx P."/>
            <person name="Pepin K.H."/>
            <person name="Johnson M."/>
            <person name="Thiruvilangam P."/>
            <person name="Bhonagiri V."/>
            <person name="Nash W.E."/>
            <person name="Mardis E.R."/>
            <person name="Wilson R.K."/>
        </authorList>
    </citation>
    <scope>NUCLEOTIDE SEQUENCE [LARGE SCALE GENOMIC DNA]</scope>
    <source>
        <strain evidence="1 2">ATCC 27756</strain>
    </source>
</reference>
<name>A5KM53_9FIRM</name>
<proteinExistence type="predicted"/>
<dbReference type="AlphaFoldDB" id="A5KM53"/>
<dbReference type="EMBL" id="AAVP02000004">
    <property type="protein sequence ID" value="EDK24578.1"/>
    <property type="molecule type" value="Genomic_DNA"/>
</dbReference>
<comment type="caution">
    <text evidence="1">The sequence shown here is derived from an EMBL/GenBank/DDBJ whole genome shotgun (WGS) entry which is preliminary data.</text>
</comment>
<organism evidence="1 2">
    <name type="scientific">[Ruminococcus] torques ATCC 27756</name>
    <dbReference type="NCBI Taxonomy" id="411460"/>
    <lineage>
        <taxon>Bacteria</taxon>
        <taxon>Bacillati</taxon>
        <taxon>Bacillota</taxon>
        <taxon>Clostridia</taxon>
        <taxon>Lachnospirales</taxon>
        <taxon>Lachnospiraceae</taxon>
        <taxon>Mediterraneibacter</taxon>
    </lineage>
</organism>
<reference evidence="1 2" key="2">
    <citation type="submission" date="2007-04" db="EMBL/GenBank/DDBJ databases">
        <title>Draft genome sequence of Ruminococcus torques (ATCC 27756).</title>
        <authorList>
            <person name="Sudarsanam P."/>
            <person name="Ley R."/>
            <person name="Guruge J."/>
            <person name="Turnbaugh P.J."/>
            <person name="Mahowald M."/>
            <person name="Liep D."/>
            <person name="Gordon J."/>
        </authorList>
    </citation>
    <scope>NUCLEOTIDE SEQUENCE [LARGE SCALE GENOMIC DNA]</scope>
    <source>
        <strain evidence="1 2">ATCC 27756</strain>
    </source>
</reference>
<dbReference type="InterPro" id="IPR027304">
    <property type="entry name" value="Trigger_fact/SurA_dom_sf"/>
</dbReference>
<sequence>MESIMKKRILIATSLLVILIIGSISVYATSFESNIDIMEKVGQLFKSHKEKSDNSIFAKGKSGGIITKDDIEQATEFYILAGYTESTAREKAIKYMLERDATYQKAISEGYSVTDEEVWAYLDELKEIINGATNKDEAQALINQFDSEEEYWQHEFEVYKINLPIEKYLNSVKQDYLNNAATIYSESEHETEHLNSCNEYLQNLQSDLAEKEDYEIME</sequence>
<dbReference type="PaxDb" id="411460-RUMTOR_01316"/>
<protein>
    <submittedName>
        <fullName evidence="1">Uncharacterized protein</fullName>
    </submittedName>
</protein>
<dbReference type="Proteomes" id="UP000003577">
    <property type="component" value="Unassembled WGS sequence"/>
</dbReference>